<dbReference type="Proteomes" id="UP000037122">
    <property type="component" value="Unassembled WGS sequence"/>
</dbReference>
<protein>
    <submittedName>
        <fullName evidence="1">Uncharacterized protein</fullName>
    </submittedName>
</protein>
<dbReference type="VEuPathDB" id="FungiDB:CJI97_004748"/>
<gene>
    <name evidence="1" type="ORF">QG37_03747</name>
</gene>
<reference evidence="2" key="1">
    <citation type="journal article" date="2015" name="BMC Genomics">
        <title>Draft genome of a commonly misdiagnosed multidrug resistant pathogen Candida auris.</title>
        <authorList>
            <person name="Chatterjee S."/>
            <person name="Alampalli S.V."/>
            <person name="Nageshan R.K."/>
            <person name="Chettiar S.T."/>
            <person name="Joshi S."/>
            <person name="Tatu U.S."/>
        </authorList>
    </citation>
    <scope>NUCLEOTIDE SEQUENCE [LARGE SCALE GENOMIC DNA]</scope>
    <source>
        <strain evidence="2">6684</strain>
    </source>
</reference>
<dbReference type="AlphaFoldDB" id="A0A0L0P001"/>
<name>A0A0L0P001_CANAR</name>
<dbReference type="EMBL" id="LGST01000023">
    <property type="protein sequence ID" value="KND99593.1"/>
    <property type="molecule type" value="Genomic_DNA"/>
</dbReference>
<dbReference type="VEuPathDB" id="FungiDB:CJI96_0004448"/>
<proteinExistence type="predicted"/>
<accession>A0A0L0P001</accession>
<dbReference type="VEuPathDB" id="FungiDB:QG37_03747"/>
<dbReference type="VEuPathDB" id="FungiDB:B9J08_004703"/>
<evidence type="ECO:0000313" key="2">
    <source>
        <dbReference type="Proteomes" id="UP000037122"/>
    </source>
</evidence>
<sequence>MLISEAIFLGSFSPRQIRQQVIDARLTEIRQCEAILTGASQTETYKIYLGQTYWVNLDIVTAKRFLKRRRQELEMDRQQLRERCSKDDASHELVFSSKNDVENLASVIEIEEELDENDHILSASLNGKMVKPKLSNRQESLKPKASSNLTNSISEFNFEDQHFETFDANTFPRDCELYELEILAGEMNSEMTDEKHESEEEVLEYINSDEDADEDYADEVLFGTSLSLIPANLAIEKRLKEELQKVNQDQILHERKSFPENTSENNKGVRFSRTLEIRSFDSNVTANNRKQLKFQMDHQDKHDAIQFKDKHTKENVMSEKVIERADTHDPNADRLDPVVRDDDVLKTHSDSFSESLRIREDEKVMTGLILEYHADIYKGEDNRSGFFIDKVEDLYAQEYEDRAKTSTIPTSDVTEPSDDILQDNVIERIKEPQSFDQSITGEIEKGYESMKQKFAISNRKINDVVEESGEYAESRFKRSMRNLRKK</sequence>
<dbReference type="VEuPathDB" id="FungiDB:CJJ07_005199"/>
<organism evidence="1 2">
    <name type="scientific">Candidozyma auris</name>
    <name type="common">Yeast</name>
    <name type="synonym">Candida auris</name>
    <dbReference type="NCBI Taxonomy" id="498019"/>
    <lineage>
        <taxon>Eukaryota</taxon>
        <taxon>Fungi</taxon>
        <taxon>Dikarya</taxon>
        <taxon>Ascomycota</taxon>
        <taxon>Saccharomycotina</taxon>
        <taxon>Pichiomycetes</taxon>
        <taxon>Metschnikowiaceae</taxon>
        <taxon>Candidozyma</taxon>
    </lineage>
</organism>
<evidence type="ECO:0000313" key="1">
    <source>
        <dbReference type="EMBL" id="KND99593.1"/>
    </source>
</evidence>
<comment type="caution">
    <text evidence="1">The sequence shown here is derived from an EMBL/GenBank/DDBJ whole genome shotgun (WGS) entry which is preliminary data.</text>
</comment>
<dbReference type="VEuPathDB" id="FungiDB:CJJ09_004717"/>